<comment type="cofactor">
    <cofactor evidence="10">
        <name>Mn(2+)</name>
        <dbReference type="ChEBI" id="CHEBI:29035"/>
    </cofactor>
    <text evidence="10">Binds 2 Mn(2+) ions per subunit in a binuclear metal center.</text>
</comment>
<dbReference type="AlphaFoldDB" id="A0AB39UYP1"/>
<dbReference type="EC" id="3.6.1.54" evidence="10"/>
<dbReference type="NCBIfam" id="NF003743">
    <property type="entry name" value="PRK05340.1"/>
    <property type="match status" value="1"/>
</dbReference>
<reference evidence="12" key="1">
    <citation type="submission" date="2024-05" db="EMBL/GenBank/DDBJ databases">
        <title>Genome sequencing of novel strain.</title>
        <authorList>
            <person name="Ganbat D."/>
            <person name="Ganbat S."/>
            <person name="Lee S.-J."/>
        </authorList>
    </citation>
    <scope>NUCLEOTIDE SEQUENCE</scope>
    <source>
        <strain evidence="12">SMD15-11</strain>
    </source>
</reference>
<feature type="binding site" evidence="10">
    <location>
        <position position="165"/>
    </location>
    <ligand>
        <name>substrate</name>
    </ligand>
</feature>
<feature type="domain" description="Calcineurin-like phosphoesterase" evidence="11">
    <location>
        <begin position="6"/>
        <end position="200"/>
    </location>
</feature>
<evidence type="ECO:0000256" key="5">
    <source>
        <dbReference type="ARBA" id="ARBA00022723"/>
    </source>
</evidence>
<dbReference type="KEGG" id="tcd:AAIA72_05400"/>
<comment type="function">
    <text evidence="10">Hydrolyzes the pyrophosphate bond of UDP-2,3-diacylglucosamine to yield 2,3-diacylglucosamine 1-phosphate (lipid X) and UMP by catalyzing the attack of water at the alpha-P atom. Involved in the biosynthesis of lipid A, a phosphorylated glycolipid that anchors the lipopolysaccharide to the outer membrane of the cell.</text>
</comment>
<evidence type="ECO:0000256" key="9">
    <source>
        <dbReference type="ARBA" id="ARBA00023211"/>
    </source>
</evidence>
<dbReference type="InterPro" id="IPR004843">
    <property type="entry name" value="Calcineurin-like_PHP"/>
</dbReference>
<organism evidence="12">
    <name type="scientific">Thermohahella caldifontis</name>
    <dbReference type="NCBI Taxonomy" id="3142973"/>
    <lineage>
        <taxon>Bacteria</taxon>
        <taxon>Pseudomonadati</taxon>
        <taxon>Pseudomonadota</taxon>
        <taxon>Gammaproteobacteria</taxon>
        <taxon>Oceanospirillales</taxon>
        <taxon>Hahellaceae</taxon>
        <taxon>Thermohahella</taxon>
    </lineage>
</organism>
<keyword evidence="5 10" id="KW-0479">Metal-binding</keyword>
<keyword evidence="1 10" id="KW-1003">Cell membrane</keyword>
<dbReference type="SUPFAM" id="SSF56300">
    <property type="entry name" value="Metallo-dependent phosphatases"/>
    <property type="match status" value="1"/>
</dbReference>
<protein>
    <recommendedName>
        <fullName evidence="10">UDP-2,3-diacylglucosamine hydrolase</fullName>
        <ecNumber evidence="10">3.6.1.54</ecNumber>
    </recommendedName>
    <alternativeName>
        <fullName evidence="10">UDP-2,3-diacylglucosamine diphosphatase</fullName>
    </alternativeName>
</protein>
<dbReference type="NCBIfam" id="TIGR01854">
    <property type="entry name" value="lipid_A_lpxH"/>
    <property type="match status" value="1"/>
</dbReference>
<comment type="catalytic activity">
    <reaction evidence="10">
        <text>UDP-2-N,3-O-bis[(3R)-3-hydroxytetradecanoyl]-alpha-D-glucosamine + H2O = 2-N,3-O-bis[(3R)-3-hydroxytetradecanoyl]-alpha-D-glucosaminyl 1-phosphate + UMP + 2 H(+)</text>
        <dbReference type="Rhea" id="RHEA:25213"/>
        <dbReference type="ChEBI" id="CHEBI:15377"/>
        <dbReference type="ChEBI" id="CHEBI:15378"/>
        <dbReference type="ChEBI" id="CHEBI:57865"/>
        <dbReference type="ChEBI" id="CHEBI:57957"/>
        <dbReference type="ChEBI" id="CHEBI:78847"/>
        <dbReference type="EC" id="3.6.1.54"/>
    </reaction>
</comment>
<feature type="binding site" evidence="10">
    <location>
        <position position="42"/>
    </location>
    <ligand>
        <name>Mn(2+)</name>
        <dbReference type="ChEBI" id="CHEBI:29035"/>
        <label>1</label>
    </ligand>
</feature>
<comment type="similarity">
    <text evidence="10">Belongs to the LpxH family.</text>
</comment>
<keyword evidence="3 10" id="KW-0997">Cell inner membrane</keyword>
<dbReference type="PANTHER" id="PTHR34990:SF1">
    <property type="entry name" value="UDP-2,3-DIACYLGLUCOSAMINE HYDROLASE"/>
    <property type="match status" value="1"/>
</dbReference>
<evidence type="ECO:0000256" key="4">
    <source>
        <dbReference type="ARBA" id="ARBA00022556"/>
    </source>
</evidence>
<dbReference type="GO" id="GO:0030145">
    <property type="term" value="F:manganese ion binding"/>
    <property type="evidence" value="ECO:0007669"/>
    <property type="project" value="UniProtKB-UniRule"/>
</dbReference>
<evidence type="ECO:0000256" key="6">
    <source>
        <dbReference type="ARBA" id="ARBA00022801"/>
    </source>
</evidence>
<dbReference type="PANTHER" id="PTHR34990">
    <property type="entry name" value="UDP-2,3-DIACYLGLUCOSAMINE HYDROLASE-RELATED"/>
    <property type="match status" value="1"/>
</dbReference>
<feature type="binding site" evidence="10">
    <location>
        <position position="115"/>
    </location>
    <ligand>
        <name>Mn(2+)</name>
        <dbReference type="ChEBI" id="CHEBI:29035"/>
        <label>2</label>
    </ligand>
</feature>
<keyword evidence="4 10" id="KW-0441">Lipid A biosynthesis</keyword>
<feature type="binding site" evidence="10">
    <location>
        <position position="80"/>
    </location>
    <ligand>
        <name>Mn(2+)</name>
        <dbReference type="ChEBI" id="CHEBI:29035"/>
        <label>2</label>
    </ligand>
</feature>
<dbReference type="CDD" id="cd07398">
    <property type="entry name" value="MPP_YbbF-LpxH"/>
    <property type="match status" value="1"/>
</dbReference>
<dbReference type="GO" id="GO:0005737">
    <property type="term" value="C:cytoplasm"/>
    <property type="evidence" value="ECO:0007669"/>
    <property type="project" value="InterPro"/>
</dbReference>
<dbReference type="InterPro" id="IPR029052">
    <property type="entry name" value="Metallo-depent_PP-like"/>
</dbReference>
<dbReference type="GO" id="GO:0009245">
    <property type="term" value="P:lipid A biosynthetic process"/>
    <property type="evidence" value="ECO:0007669"/>
    <property type="project" value="UniProtKB-UniRule"/>
</dbReference>
<feature type="binding site" evidence="10">
    <location>
        <begin position="80"/>
        <end position="81"/>
    </location>
    <ligand>
        <name>substrate</name>
    </ligand>
</feature>
<keyword evidence="9 10" id="KW-0464">Manganese</keyword>
<evidence type="ECO:0000256" key="3">
    <source>
        <dbReference type="ARBA" id="ARBA00022519"/>
    </source>
</evidence>
<feature type="binding site" evidence="10">
    <location>
        <position position="42"/>
    </location>
    <ligand>
        <name>Mn(2+)</name>
        <dbReference type="ChEBI" id="CHEBI:29035"/>
        <label>2</label>
    </ligand>
</feature>
<evidence type="ECO:0000256" key="10">
    <source>
        <dbReference type="HAMAP-Rule" id="MF_00575"/>
    </source>
</evidence>
<dbReference type="Gene3D" id="3.60.21.10">
    <property type="match status" value="1"/>
</dbReference>
<evidence type="ECO:0000259" key="11">
    <source>
        <dbReference type="Pfam" id="PF00149"/>
    </source>
</evidence>
<accession>A0AB39UYP1</accession>
<evidence type="ECO:0000256" key="1">
    <source>
        <dbReference type="ARBA" id="ARBA00022475"/>
    </source>
</evidence>
<feature type="binding site" evidence="10">
    <location>
        <position position="11"/>
    </location>
    <ligand>
        <name>Mn(2+)</name>
        <dbReference type="ChEBI" id="CHEBI:29035"/>
        <label>1</label>
    </ligand>
</feature>
<keyword evidence="8 10" id="KW-0472">Membrane</keyword>
<gene>
    <name evidence="10" type="primary">lpxH</name>
    <name evidence="12" type="ORF">AAIA72_05400</name>
</gene>
<feature type="binding site" evidence="10">
    <location>
        <position position="198"/>
    </location>
    <ligand>
        <name>Mn(2+)</name>
        <dbReference type="ChEBI" id="CHEBI:29035"/>
        <label>1</label>
    </ligand>
</feature>
<keyword evidence="6 10" id="KW-0378">Hydrolase</keyword>
<dbReference type="RefSeq" id="WP_369602397.1">
    <property type="nucleotide sequence ID" value="NZ_CP154858.1"/>
</dbReference>
<evidence type="ECO:0000256" key="7">
    <source>
        <dbReference type="ARBA" id="ARBA00023098"/>
    </source>
</evidence>
<feature type="binding site" evidence="10">
    <location>
        <position position="123"/>
    </location>
    <ligand>
        <name>substrate</name>
    </ligand>
</feature>
<dbReference type="GO" id="GO:0008758">
    <property type="term" value="F:UDP-2,3-diacylglucosamine hydrolase activity"/>
    <property type="evidence" value="ECO:0007669"/>
    <property type="project" value="UniProtKB-UniRule"/>
</dbReference>
<proteinExistence type="inferred from homology"/>
<dbReference type="Pfam" id="PF00149">
    <property type="entry name" value="Metallophos"/>
    <property type="match status" value="1"/>
</dbReference>
<keyword evidence="2 10" id="KW-0444">Lipid biosynthesis</keyword>
<name>A0AB39UYP1_9GAMM</name>
<feature type="binding site" evidence="10">
    <location>
        <position position="196"/>
    </location>
    <ligand>
        <name>substrate</name>
    </ligand>
</feature>
<dbReference type="GO" id="GO:0019897">
    <property type="term" value="C:extrinsic component of plasma membrane"/>
    <property type="evidence" value="ECO:0007669"/>
    <property type="project" value="UniProtKB-UniRule"/>
</dbReference>
<feature type="binding site" evidence="10">
    <location>
        <position position="9"/>
    </location>
    <ligand>
        <name>Mn(2+)</name>
        <dbReference type="ChEBI" id="CHEBI:29035"/>
        <label>1</label>
    </ligand>
</feature>
<evidence type="ECO:0000256" key="2">
    <source>
        <dbReference type="ARBA" id="ARBA00022516"/>
    </source>
</evidence>
<keyword evidence="7 10" id="KW-0443">Lipid metabolism</keyword>
<comment type="pathway">
    <text evidence="10">Glycolipid biosynthesis; lipid IV(A) biosynthesis; lipid IV(A) from (3R)-3-hydroxytetradecanoyl-[acyl-carrier-protein] and UDP-N-acetyl-alpha-D-glucosamine: step 4/6.</text>
</comment>
<dbReference type="InterPro" id="IPR043461">
    <property type="entry name" value="LpxH-like"/>
</dbReference>
<dbReference type="HAMAP" id="MF_00575">
    <property type="entry name" value="LpxH"/>
    <property type="match status" value="1"/>
</dbReference>
<evidence type="ECO:0000256" key="8">
    <source>
        <dbReference type="ARBA" id="ARBA00023136"/>
    </source>
</evidence>
<comment type="subcellular location">
    <subcellularLocation>
        <location evidence="10">Cell inner membrane</location>
        <topology evidence="10">Peripheral membrane protein</topology>
        <orientation evidence="10">Cytoplasmic side</orientation>
    </subcellularLocation>
</comment>
<sequence>MTASVLISDLHLEEARPDLASFFEELVSVLSGRIDTLYILGDFFESWIGDDGAGDFESAIADSLRHLRDSGTAIRLMHGNRDFLIGQQWLDTFGGELLEDPVSTTIAGTPVTLMHGDSLCTDDVQYMKFRATARSPQWQQQILAMPIAQRRQLAQALRGASKESQTMKSSEIMDANAQAVLDAFMRHGTPWIIHGHTHRPAIHSYTVDGSSVFRMVLGDWSDHTHIGWLTPDNPPALVRIDAGRVAQQLDDLLHA</sequence>
<feature type="binding site" evidence="10">
    <location>
        <position position="196"/>
    </location>
    <ligand>
        <name>Mn(2+)</name>
        <dbReference type="ChEBI" id="CHEBI:29035"/>
        <label>2</label>
    </ligand>
</feature>
<feature type="binding site" evidence="10">
    <location>
        <position position="168"/>
    </location>
    <ligand>
        <name>substrate</name>
    </ligand>
</feature>
<dbReference type="InterPro" id="IPR010138">
    <property type="entry name" value="UDP-diacylglucosamine_Hdrlase"/>
</dbReference>
<evidence type="ECO:0000313" key="12">
    <source>
        <dbReference type="EMBL" id="XDT73406.1"/>
    </source>
</evidence>
<dbReference type="EMBL" id="CP154858">
    <property type="protein sequence ID" value="XDT73406.1"/>
    <property type="molecule type" value="Genomic_DNA"/>
</dbReference>
<feature type="binding site" evidence="10">
    <location>
        <position position="161"/>
    </location>
    <ligand>
        <name>substrate</name>
    </ligand>
</feature>